<dbReference type="Proteomes" id="UP000002411">
    <property type="component" value="Chromosome"/>
</dbReference>
<sequence>MFALLNSCEVKEYRYFPRRKDPKKVLQCAHFKSCHMRFLCQNKDFVRSCKLCYDTKLGIRQCSLICPDYQETIFPKLQKAPYVCNGCLKFRRCDLQHALYSPQQADESSHDLLVSCRDGINQSPADIALLDELISPLLKQGNHSLIFMLIMVMKSLAAGGLFTIILTGEFLLPKILI</sequence>
<feature type="transmembrane region" description="Helical" evidence="1">
    <location>
        <begin position="145"/>
        <end position="172"/>
    </location>
</feature>
<evidence type="ECO:0000313" key="2">
    <source>
        <dbReference type="EMBL" id="EDK33573.1"/>
    </source>
</evidence>
<gene>
    <name evidence="2" type="ordered locus">CKL_1531</name>
</gene>
<dbReference type="EMBL" id="CP000673">
    <property type="protein sequence ID" value="EDK33573.1"/>
    <property type="molecule type" value="Genomic_DNA"/>
</dbReference>
<evidence type="ECO:0000313" key="3">
    <source>
        <dbReference type="Proteomes" id="UP000002411"/>
    </source>
</evidence>
<dbReference type="STRING" id="431943.CKL_1531"/>
<evidence type="ECO:0000256" key="1">
    <source>
        <dbReference type="SAM" id="Phobius"/>
    </source>
</evidence>
<keyword evidence="1" id="KW-0472">Membrane</keyword>
<keyword evidence="1" id="KW-1133">Transmembrane helix</keyword>
<dbReference type="HOGENOM" id="CLU_1515351_0_0_9"/>
<keyword evidence="3" id="KW-1185">Reference proteome</keyword>
<reference evidence="2 3" key="1">
    <citation type="journal article" date="2008" name="Proc. Natl. Acad. Sci. U.S.A.">
        <title>The genome of Clostridium kluyveri, a strict anaerobe with unique metabolic features.</title>
        <authorList>
            <person name="Seedorf H."/>
            <person name="Fricke W.F."/>
            <person name="Veith B."/>
            <person name="Brueggemann H."/>
            <person name="Liesegang H."/>
            <person name="Strittmatter A."/>
            <person name="Miethke M."/>
            <person name="Buckel W."/>
            <person name="Hinderberger J."/>
            <person name="Li F."/>
            <person name="Hagemeier C."/>
            <person name="Thauer R.K."/>
            <person name="Gottschalk G."/>
        </authorList>
    </citation>
    <scope>NUCLEOTIDE SEQUENCE [LARGE SCALE GENOMIC DNA]</scope>
    <source>
        <strain evidence="3">ATCC 8527 / DSM 555 / NCIMB 10680</strain>
    </source>
</reference>
<accession>A5N8E2</accession>
<dbReference type="eggNOG" id="COG2826">
    <property type="taxonomic scope" value="Bacteria"/>
</dbReference>
<keyword evidence="1" id="KW-0812">Transmembrane</keyword>
<name>A5N8E2_CLOK5</name>
<protein>
    <submittedName>
        <fullName evidence="2">Transposase</fullName>
    </submittedName>
</protein>
<dbReference type="KEGG" id="ckl:CKL_1531"/>
<dbReference type="AlphaFoldDB" id="A5N8E2"/>
<proteinExistence type="predicted"/>
<organism evidence="2 3">
    <name type="scientific">Clostridium kluyveri (strain ATCC 8527 / DSM 555 / NBRC 12016 / NCIMB 10680 / K1)</name>
    <dbReference type="NCBI Taxonomy" id="431943"/>
    <lineage>
        <taxon>Bacteria</taxon>
        <taxon>Bacillati</taxon>
        <taxon>Bacillota</taxon>
        <taxon>Clostridia</taxon>
        <taxon>Eubacteriales</taxon>
        <taxon>Clostridiaceae</taxon>
        <taxon>Clostridium</taxon>
    </lineage>
</organism>